<keyword evidence="1" id="KW-1133">Transmembrane helix</keyword>
<dbReference type="EMBL" id="BDIP01001102">
    <property type="protein sequence ID" value="GIQ83577.1"/>
    <property type="molecule type" value="Genomic_DNA"/>
</dbReference>
<feature type="transmembrane region" description="Helical" evidence="1">
    <location>
        <begin position="54"/>
        <end position="79"/>
    </location>
</feature>
<keyword evidence="1" id="KW-0472">Membrane</keyword>
<organism evidence="2 3">
    <name type="scientific">Kipferlia bialata</name>
    <dbReference type="NCBI Taxonomy" id="797122"/>
    <lineage>
        <taxon>Eukaryota</taxon>
        <taxon>Metamonada</taxon>
        <taxon>Carpediemonas-like organisms</taxon>
        <taxon>Kipferlia</taxon>
    </lineage>
</organism>
<protein>
    <submittedName>
        <fullName evidence="2">Uncharacterized protein</fullName>
    </submittedName>
</protein>
<evidence type="ECO:0000313" key="3">
    <source>
        <dbReference type="Proteomes" id="UP000265618"/>
    </source>
</evidence>
<sequence length="132" mass="15163">MEGRHYGFVYYEVPILLITCVTLVYLYVGLRIIRTMKVSGEKIRATPVDPLDRYFWLAFPIPVLRLVPTVCNALFDILMGSGSSYVSVRPLFLIATTPCICTVVAYFTPRIVLGLYERRRKRLQKEQRGLSV</sequence>
<evidence type="ECO:0000313" key="2">
    <source>
        <dbReference type="EMBL" id="GIQ83577.1"/>
    </source>
</evidence>
<proteinExistence type="predicted"/>
<keyword evidence="3" id="KW-1185">Reference proteome</keyword>
<dbReference type="AlphaFoldDB" id="A0A9K3GI53"/>
<feature type="transmembrane region" description="Helical" evidence="1">
    <location>
        <begin position="13"/>
        <end position="33"/>
    </location>
</feature>
<evidence type="ECO:0000256" key="1">
    <source>
        <dbReference type="SAM" id="Phobius"/>
    </source>
</evidence>
<gene>
    <name evidence="2" type="ORF">KIPB_004922</name>
</gene>
<dbReference type="Proteomes" id="UP000265618">
    <property type="component" value="Unassembled WGS sequence"/>
</dbReference>
<comment type="caution">
    <text evidence="2">The sequence shown here is derived from an EMBL/GenBank/DDBJ whole genome shotgun (WGS) entry which is preliminary data.</text>
</comment>
<keyword evidence="1" id="KW-0812">Transmembrane</keyword>
<name>A0A9K3GI53_9EUKA</name>
<reference evidence="2 3" key="1">
    <citation type="journal article" date="2018" name="PLoS ONE">
        <title>The draft genome of Kipferlia bialata reveals reductive genome evolution in fornicate parasites.</title>
        <authorList>
            <person name="Tanifuji G."/>
            <person name="Takabayashi S."/>
            <person name="Kume K."/>
            <person name="Takagi M."/>
            <person name="Nakayama T."/>
            <person name="Kamikawa R."/>
            <person name="Inagaki Y."/>
            <person name="Hashimoto T."/>
        </authorList>
    </citation>
    <scope>NUCLEOTIDE SEQUENCE [LARGE SCALE GENOMIC DNA]</scope>
    <source>
        <strain evidence="2">NY0173</strain>
    </source>
</reference>
<feature type="transmembrane region" description="Helical" evidence="1">
    <location>
        <begin position="91"/>
        <end position="116"/>
    </location>
</feature>
<accession>A0A9K3GI53</accession>